<dbReference type="AlphaFoldDB" id="A0A0F6YMZ6"/>
<dbReference type="InterPro" id="IPR002401">
    <property type="entry name" value="Cyt_P450_E_grp-I"/>
</dbReference>
<name>A0A0F6YMZ6_9BACT</name>
<dbReference type="KEGG" id="samy:DB32_008796"/>
<dbReference type="PRINTS" id="PR00385">
    <property type="entry name" value="P450"/>
</dbReference>
<evidence type="ECO:0000256" key="1">
    <source>
        <dbReference type="ARBA" id="ARBA00010617"/>
    </source>
</evidence>
<comment type="similarity">
    <text evidence="1">Belongs to the cytochrome P450 family.</text>
</comment>
<dbReference type="InterPro" id="IPR050196">
    <property type="entry name" value="Cytochrome_P450_Monoox"/>
</dbReference>
<feature type="binding site" description="axial binding residue" evidence="7">
    <location>
        <position position="386"/>
    </location>
    <ligand>
        <name>heme</name>
        <dbReference type="ChEBI" id="CHEBI:30413"/>
    </ligand>
    <ligandPart>
        <name>Fe</name>
        <dbReference type="ChEBI" id="CHEBI:18248"/>
    </ligandPart>
</feature>
<sequence>MPLLGHLPLVRPDRLDYLMRVALETGDVVRFEFPHVTAHLVAHPDHVQQVLVDQHRLFTKQTRGYAKLRAFLGNGLVTSDGEFWLRQRRIAQPAFHKKRIAGFADAMVRAAEDTVQRWAAPAREGTPIDVAAEMMRLTLRIAGETLLSTDPSDRANAVSTALTTVLHEANTRINTLWSPPAHWPTPRNRAYAAATRELDRIVLEIIEQRRRGREHRDDLLQMLLEARDPETGAAMDDKQLRDEVMTMFLAGHETTANALAWTFVLLSRYPAVARALHEEACDVLGDRPATEADLPKLDLARRVLNESMRLYPPVWIIGRSPAEPVEIGGYDIPAKTIVFTSQWVTHRHPRFWDDPEGFDPDRWLPERAKTMHRHQFFPFAAGPRMCIGAGFAMMEGQLVLATLARRYRVDLLPGHPIVPEPLITLRPKHGVRATVHRID</sequence>
<dbReference type="Gene3D" id="1.10.630.10">
    <property type="entry name" value="Cytochrome P450"/>
    <property type="match status" value="1"/>
</dbReference>
<keyword evidence="9" id="KW-1185">Reference proteome</keyword>
<evidence type="ECO:0000256" key="5">
    <source>
        <dbReference type="ARBA" id="ARBA00023004"/>
    </source>
</evidence>
<proteinExistence type="inferred from homology"/>
<dbReference type="GO" id="GO:0005506">
    <property type="term" value="F:iron ion binding"/>
    <property type="evidence" value="ECO:0007669"/>
    <property type="project" value="InterPro"/>
</dbReference>
<evidence type="ECO:0000256" key="7">
    <source>
        <dbReference type="PIRSR" id="PIRSR602401-1"/>
    </source>
</evidence>
<keyword evidence="5 7" id="KW-0408">Iron</keyword>
<dbReference type="CDD" id="cd20620">
    <property type="entry name" value="CYP132-like"/>
    <property type="match status" value="1"/>
</dbReference>
<evidence type="ECO:0000256" key="4">
    <source>
        <dbReference type="ARBA" id="ARBA00023002"/>
    </source>
</evidence>
<keyword evidence="3 7" id="KW-0479">Metal-binding</keyword>
<dbReference type="EMBL" id="CP011125">
    <property type="protein sequence ID" value="AKF11647.1"/>
    <property type="molecule type" value="Genomic_DNA"/>
</dbReference>
<dbReference type="PANTHER" id="PTHR24291">
    <property type="entry name" value="CYTOCHROME P450 FAMILY 4"/>
    <property type="match status" value="1"/>
</dbReference>
<evidence type="ECO:0000256" key="3">
    <source>
        <dbReference type="ARBA" id="ARBA00022723"/>
    </source>
</evidence>
<gene>
    <name evidence="8" type="ORF">DB32_008796</name>
</gene>
<reference evidence="8 9" key="1">
    <citation type="submission" date="2015-03" db="EMBL/GenBank/DDBJ databases">
        <title>Genome assembly of Sandaracinus amylolyticus DSM 53668.</title>
        <authorList>
            <person name="Sharma G."/>
            <person name="Subramanian S."/>
        </authorList>
    </citation>
    <scope>NUCLEOTIDE SEQUENCE [LARGE SCALE GENOMIC DNA]</scope>
    <source>
        <strain evidence="8 9">DSM 53668</strain>
    </source>
</reference>
<dbReference type="PRINTS" id="PR00463">
    <property type="entry name" value="EP450I"/>
</dbReference>
<keyword evidence="2 7" id="KW-0349">Heme</keyword>
<organism evidence="8 9">
    <name type="scientific">Sandaracinus amylolyticus</name>
    <dbReference type="NCBI Taxonomy" id="927083"/>
    <lineage>
        <taxon>Bacteria</taxon>
        <taxon>Pseudomonadati</taxon>
        <taxon>Myxococcota</taxon>
        <taxon>Polyangia</taxon>
        <taxon>Polyangiales</taxon>
        <taxon>Sandaracinaceae</taxon>
        <taxon>Sandaracinus</taxon>
    </lineage>
</organism>
<comment type="cofactor">
    <cofactor evidence="7">
        <name>heme</name>
        <dbReference type="ChEBI" id="CHEBI:30413"/>
    </cofactor>
</comment>
<evidence type="ECO:0000256" key="6">
    <source>
        <dbReference type="ARBA" id="ARBA00023033"/>
    </source>
</evidence>
<dbReference type="InterPro" id="IPR001128">
    <property type="entry name" value="Cyt_P450"/>
</dbReference>
<evidence type="ECO:0000313" key="8">
    <source>
        <dbReference type="EMBL" id="AKF11647.1"/>
    </source>
</evidence>
<keyword evidence="6" id="KW-0503">Monooxygenase</keyword>
<dbReference type="PANTHER" id="PTHR24291:SF50">
    <property type="entry name" value="BIFUNCTIONAL ALBAFLAVENONE MONOOXYGENASE_TERPENE SYNTHASE"/>
    <property type="match status" value="1"/>
</dbReference>
<accession>A0A0F6YMZ6</accession>
<keyword evidence="4" id="KW-0560">Oxidoreductase</keyword>
<dbReference type="GO" id="GO:0004497">
    <property type="term" value="F:monooxygenase activity"/>
    <property type="evidence" value="ECO:0007669"/>
    <property type="project" value="UniProtKB-KW"/>
</dbReference>
<protein>
    <submittedName>
        <fullName evidence="8">Cytochrome P450</fullName>
    </submittedName>
</protein>
<evidence type="ECO:0000256" key="2">
    <source>
        <dbReference type="ARBA" id="ARBA00022617"/>
    </source>
</evidence>
<dbReference type="GO" id="GO:0016705">
    <property type="term" value="F:oxidoreductase activity, acting on paired donors, with incorporation or reduction of molecular oxygen"/>
    <property type="evidence" value="ECO:0007669"/>
    <property type="project" value="InterPro"/>
</dbReference>
<dbReference type="Pfam" id="PF00067">
    <property type="entry name" value="p450"/>
    <property type="match status" value="1"/>
</dbReference>
<dbReference type="SUPFAM" id="SSF48264">
    <property type="entry name" value="Cytochrome P450"/>
    <property type="match status" value="1"/>
</dbReference>
<dbReference type="InterPro" id="IPR036396">
    <property type="entry name" value="Cyt_P450_sf"/>
</dbReference>
<dbReference type="Proteomes" id="UP000034883">
    <property type="component" value="Chromosome"/>
</dbReference>
<dbReference type="STRING" id="927083.DB32_008796"/>
<dbReference type="GO" id="GO:0020037">
    <property type="term" value="F:heme binding"/>
    <property type="evidence" value="ECO:0007669"/>
    <property type="project" value="InterPro"/>
</dbReference>
<evidence type="ECO:0000313" key="9">
    <source>
        <dbReference type="Proteomes" id="UP000034883"/>
    </source>
</evidence>